<accession>A0A2N7RYC3</accession>
<dbReference type="PRINTS" id="PR00413">
    <property type="entry name" value="HADHALOGNASE"/>
</dbReference>
<protein>
    <submittedName>
        <fullName evidence="1">Haloacid dehalogenase</fullName>
    </submittedName>
</protein>
<dbReference type="EMBL" id="PNQX01000003">
    <property type="protein sequence ID" value="PMQ18889.1"/>
    <property type="molecule type" value="Genomic_DNA"/>
</dbReference>
<comment type="caution">
    <text evidence="1">The sequence shown here is derived from an EMBL/GenBank/DDBJ whole genome shotgun (WGS) entry which is preliminary data.</text>
</comment>
<dbReference type="PANTHER" id="PTHR43611:SF3">
    <property type="entry name" value="FLAVIN MONONUCLEOTIDE HYDROLASE 1, CHLOROPLATIC"/>
    <property type="match status" value="1"/>
</dbReference>
<sequence>MIRAVVFDLDGVIRHFPFGHSDEIEHCHHLENGILDATAFSQPLLTEVTTGLISREQWICRIGQIVGSCDAANEWGEQIPQLDQSILQLMDILRNRGITVAILTNGTDTIPDELIAQGIRKHIDRVFNSAFIGYIKPDQRIFRHVLDALDLKGPEVFFTDDSRSKLCGAAELGFVTHHFQGVAPLREALTNAGVL</sequence>
<name>A0A2N7RYC3_9MICC</name>
<dbReference type="Proteomes" id="UP000235739">
    <property type="component" value="Unassembled WGS sequence"/>
</dbReference>
<dbReference type="SUPFAM" id="SSF56784">
    <property type="entry name" value="HAD-like"/>
    <property type="match status" value="1"/>
</dbReference>
<dbReference type="InterPro" id="IPR036412">
    <property type="entry name" value="HAD-like_sf"/>
</dbReference>
<dbReference type="Gene3D" id="1.10.150.240">
    <property type="entry name" value="Putative phosphatase, domain 2"/>
    <property type="match status" value="1"/>
</dbReference>
<dbReference type="SFLD" id="SFLDS00003">
    <property type="entry name" value="Haloacid_Dehalogenase"/>
    <property type="match status" value="1"/>
</dbReference>
<dbReference type="Pfam" id="PF00702">
    <property type="entry name" value="Hydrolase"/>
    <property type="match status" value="1"/>
</dbReference>
<dbReference type="InterPro" id="IPR006439">
    <property type="entry name" value="HAD-SF_hydro_IA"/>
</dbReference>
<dbReference type="GeneID" id="303186485"/>
<dbReference type="PANTHER" id="PTHR43611">
    <property type="entry name" value="ALPHA-D-GLUCOSE 1-PHOSPHATE PHOSPHATASE"/>
    <property type="match status" value="1"/>
</dbReference>
<evidence type="ECO:0000313" key="2">
    <source>
        <dbReference type="Proteomes" id="UP000235739"/>
    </source>
</evidence>
<organism evidence="1 2">
    <name type="scientific">Glutamicibacter arilaitensis</name>
    <dbReference type="NCBI Taxonomy" id="256701"/>
    <lineage>
        <taxon>Bacteria</taxon>
        <taxon>Bacillati</taxon>
        <taxon>Actinomycetota</taxon>
        <taxon>Actinomycetes</taxon>
        <taxon>Micrococcales</taxon>
        <taxon>Micrococcaceae</taxon>
        <taxon>Glutamicibacter</taxon>
    </lineage>
</organism>
<dbReference type="RefSeq" id="WP_013350227.1">
    <property type="nucleotide sequence ID" value="NZ_JABUYH010000018.1"/>
</dbReference>
<dbReference type="AlphaFoldDB" id="A0A2N7RYC3"/>
<dbReference type="InterPro" id="IPR023198">
    <property type="entry name" value="PGP-like_dom2"/>
</dbReference>
<dbReference type="SFLD" id="SFLDG01129">
    <property type="entry name" value="C1.5:_HAD__Beta-PGM__Phosphata"/>
    <property type="match status" value="1"/>
</dbReference>
<evidence type="ECO:0000313" key="1">
    <source>
        <dbReference type="EMBL" id="PMQ18889.1"/>
    </source>
</evidence>
<reference evidence="1 2" key="1">
    <citation type="journal article" date="2017" name="Elife">
        <title>Extensive horizontal gene transfer in cheese-associated bacteria.</title>
        <authorList>
            <person name="Bonham K.S."/>
            <person name="Wolfe B.E."/>
            <person name="Dutton R.J."/>
        </authorList>
    </citation>
    <scope>NUCLEOTIDE SEQUENCE [LARGE SCALE GENOMIC DNA]</scope>
    <source>
        <strain evidence="1 2">JB182</strain>
    </source>
</reference>
<gene>
    <name evidence="1" type="ORF">CIK84_16030</name>
</gene>
<dbReference type="NCBIfam" id="TIGR01509">
    <property type="entry name" value="HAD-SF-IA-v3"/>
    <property type="match status" value="1"/>
</dbReference>
<proteinExistence type="predicted"/>
<dbReference type="Gene3D" id="3.40.50.1000">
    <property type="entry name" value="HAD superfamily/HAD-like"/>
    <property type="match status" value="1"/>
</dbReference>
<dbReference type="InterPro" id="IPR023214">
    <property type="entry name" value="HAD_sf"/>
</dbReference>
<dbReference type="OMA" id="EYFQAAC"/>